<protein>
    <submittedName>
        <fullName evidence="8">Wzz/FepE/Etk N-terminal domain-containing protein</fullName>
    </submittedName>
</protein>
<keyword evidence="4 6" id="KW-1133">Transmembrane helix</keyword>
<feature type="transmembrane region" description="Helical" evidence="6">
    <location>
        <begin position="285"/>
        <end position="304"/>
    </location>
</feature>
<dbReference type="InterPro" id="IPR050445">
    <property type="entry name" value="Bact_polysacc_biosynth/exp"/>
</dbReference>
<dbReference type="Gene3D" id="3.30.1890.10">
    <property type="entry name" value="FepE-like"/>
    <property type="match status" value="1"/>
</dbReference>
<dbReference type="EMBL" id="JBHLXP010000005">
    <property type="protein sequence ID" value="MFC0050139.1"/>
    <property type="molecule type" value="Genomic_DNA"/>
</dbReference>
<gene>
    <name evidence="8" type="ORF">ACFFJP_17700</name>
</gene>
<sequence length="314" mass="34811">MVVKDNATVDAPASPLGFSEIFAQLWQYKKSVACILILTAAVSSWFALQMPNIYRTTSVLAPATEKKAGLGGLGSQLGGLASLAGVNLSAAGAIDKTDLAIELLKSKAFLAAFIQKNQLVLPLMATKNWNMTTDQLVLDEDIYDAATKTWLRDVPPPRKPEPSLTEAAEVLSELIELNKDKTTGIVKISLEYLSPKLAQQWVQDLVKAVNAEIRTRDIQESENSLRYLNEQLAQTQITELRSALVQLIEDQTKTLMLANIREEYALKVVDPAFLPEEKFKPRRSAVVLLSMFGVMLFLSMIAYLRCLKKQQKQL</sequence>
<feature type="transmembrane region" description="Helical" evidence="6">
    <location>
        <begin position="31"/>
        <end position="48"/>
    </location>
</feature>
<evidence type="ECO:0000256" key="4">
    <source>
        <dbReference type="ARBA" id="ARBA00022989"/>
    </source>
</evidence>
<dbReference type="Pfam" id="PF02706">
    <property type="entry name" value="Wzz"/>
    <property type="match status" value="1"/>
</dbReference>
<comment type="caution">
    <text evidence="8">The sequence shown here is derived from an EMBL/GenBank/DDBJ whole genome shotgun (WGS) entry which is preliminary data.</text>
</comment>
<dbReference type="Proteomes" id="UP001589813">
    <property type="component" value="Unassembled WGS sequence"/>
</dbReference>
<evidence type="ECO:0000259" key="7">
    <source>
        <dbReference type="Pfam" id="PF02706"/>
    </source>
</evidence>
<organism evidence="8 9">
    <name type="scientific">Rheinheimera tilapiae</name>
    <dbReference type="NCBI Taxonomy" id="875043"/>
    <lineage>
        <taxon>Bacteria</taxon>
        <taxon>Pseudomonadati</taxon>
        <taxon>Pseudomonadota</taxon>
        <taxon>Gammaproteobacteria</taxon>
        <taxon>Chromatiales</taxon>
        <taxon>Chromatiaceae</taxon>
        <taxon>Rheinheimera</taxon>
    </lineage>
</organism>
<dbReference type="InterPro" id="IPR003856">
    <property type="entry name" value="LPS_length_determ_N"/>
</dbReference>
<evidence type="ECO:0000256" key="2">
    <source>
        <dbReference type="ARBA" id="ARBA00022475"/>
    </source>
</evidence>
<keyword evidence="5 6" id="KW-0472">Membrane</keyword>
<dbReference type="RefSeq" id="WP_377247360.1">
    <property type="nucleotide sequence ID" value="NZ_JBHLXP010000005.1"/>
</dbReference>
<proteinExistence type="predicted"/>
<evidence type="ECO:0000256" key="6">
    <source>
        <dbReference type="SAM" id="Phobius"/>
    </source>
</evidence>
<evidence type="ECO:0000256" key="3">
    <source>
        <dbReference type="ARBA" id="ARBA00022692"/>
    </source>
</evidence>
<evidence type="ECO:0000256" key="1">
    <source>
        <dbReference type="ARBA" id="ARBA00004651"/>
    </source>
</evidence>
<evidence type="ECO:0000313" key="8">
    <source>
        <dbReference type="EMBL" id="MFC0050139.1"/>
    </source>
</evidence>
<keyword evidence="3 6" id="KW-0812">Transmembrane</keyword>
<evidence type="ECO:0000313" key="9">
    <source>
        <dbReference type="Proteomes" id="UP001589813"/>
    </source>
</evidence>
<reference evidence="8 9" key="1">
    <citation type="submission" date="2024-09" db="EMBL/GenBank/DDBJ databases">
        <authorList>
            <person name="Sun Q."/>
            <person name="Mori K."/>
        </authorList>
    </citation>
    <scope>NUCLEOTIDE SEQUENCE [LARGE SCALE GENOMIC DNA]</scope>
    <source>
        <strain evidence="8 9">KCTC 23315</strain>
    </source>
</reference>
<name>A0ABV6BIF6_9GAMM</name>
<accession>A0ABV6BIF6</accession>
<comment type="subcellular location">
    <subcellularLocation>
        <location evidence="1">Cell membrane</location>
        <topology evidence="1">Multi-pass membrane protein</topology>
    </subcellularLocation>
</comment>
<keyword evidence="9" id="KW-1185">Reference proteome</keyword>
<evidence type="ECO:0000256" key="5">
    <source>
        <dbReference type="ARBA" id="ARBA00023136"/>
    </source>
</evidence>
<keyword evidence="2" id="KW-1003">Cell membrane</keyword>
<feature type="domain" description="Polysaccharide chain length determinant N-terminal" evidence="7">
    <location>
        <begin position="19"/>
        <end position="116"/>
    </location>
</feature>
<dbReference type="PANTHER" id="PTHR32309:SF13">
    <property type="entry name" value="FERRIC ENTEROBACTIN TRANSPORT PROTEIN FEPE"/>
    <property type="match status" value="1"/>
</dbReference>
<dbReference type="PANTHER" id="PTHR32309">
    <property type="entry name" value="TYROSINE-PROTEIN KINASE"/>
    <property type="match status" value="1"/>
</dbReference>